<dbReference type="KEGG" id="bsed:DN745_01280"/>
<protein>
    <submittedName>
        <fullName evidence="1">HdeD family acid-resistance protein</fullName>
    </submittedName>
</protein>
<dbReference type="InterPro" id="IPR052712">
    <property type="entry name" value="Acid_resist_chaperone_HdeD"/>
</dbReference>
<evidence type="ECO:0000313" key="1">
    <source>
        <dbReference type="EMBL" id="AWV88035.1"/>
    </source>
</evidence>
<dbReference type="OrthoDB" id="5513646at2"/>
<dbReference type="Pfam" id="PF03729">
    <property type="entry name" value="DUF308"/>
    <property type="match status" value="2"/>
</dbReference>
<gene>
    <name evidence="1" type="ORF">DN745_01280</name>
</gene>
<reference evidence="1 2" key="1">
    <citation type="submission" date="2018-06" db="EMBL/GenBank/DDBJ databases">
        <title>Lujinxingia sediminis gen. nov. sp. nov., a new facultative anaerobic member of the class Deltaproteobacteria, and proposal of Lujinxingaceae fam. nov.</title>
        <authorList>
            <person name="Guo L.-Y."/>
            <person name="Li C.-M."/>
            <person name="Wang S."/>
            <person name="Du Z.-J."/>
        </authorList>
    </citation>
    <scope>NUCLEOTIDE SEQUENCE [LARGE SCALE GENOMIC DNA]</scope>
    <source>
        <strain evidence="1 2">FA350</strain>
    </source>
</reference>
<evidence type="ECO:0000313" key="2">
    <source>
        <dbReference type="Proteomes" id="UP000249799"/>
    </source>
</evidence>
<accession>A0A2Z4FH30</accession>
<dbReference type="EMBL" id="CP030032">
    <property type="protein sequence ID" value="AWV88035.1"/>
    <property type="molecule type" value="Genomic_DNA"/>
</dbReference>
<dbReference type="Proteomes" id="UP000249799">
    <property type="component" value="Chromosome"/>
</dbReference>
<dbReference type="AlphaFoldDB" id="A0A2Z4FH30"/>
<name>A0A2Z4FH30_9DELT</name>
<keyword evidence="2" id="KW-1185">Reference proteome</keyword>
<dbReference type="InterPro" id="IPR005325">
    <property type="entry name" value="DUF308_memb"/>
</dbReference>
<proteinExistence type="predicted"/>
<sequence length="217" mass="23561">MLTVLTILKGRDTVTTYIREQVAYENWGWMMARGVMALLFGLIALVWPGPTLATLVILFGVTLLGDGVTALVYAASGGRTSRGDTWPLILAGLTGIGGAVITFIWPQITVGVLVFIIAFWAIIRGVLEIVAYVDLRRIFGGSWLLAVSGVLALVFGVVLLAWPSLGLRIFAWVVGAYAILAGIVFVSLAVRMRQMIHRREFDPDYTPSDRPSEPTPA</sequence>
<dbReference type="PANTHER" id="PTHR34989">
    <property type="entry name" value="PROTEIN HDED"/>
    <property type="match status" value="1"/>
</dbReference>
<dbReference type="GO" id="GO:0005886">
    <property type="term" value="C:plasma membrane"/>
    <property type="evidence" value="ECO:0007669"/>
    <property type="project" value="TreeGrafter"/>
</dbReference>
<dbReference type="PANTHER" id="PTHR34989:SF1">
    <property type="entry name" value="PROTEIN HDED"/>
    <property type="match status" value="1"/>
</dbReference>
<organism evidence="1 2">
    <name type="scientific">Bradymonas sediminis</name>
    <dbReference type="NCBI Taxonomy" id="1548548"/>
    <lineage>
        <taxon>Bacteria</taxon>
        <taxon>Deltaproteobacteria</taxon>
        <taxon>Bradymonadales</taxon>
        <taxon>Bradymonadaceae</taxon>
        <taxon>Bradymonas</taxon>
    </lineage>
</organism>
<dbReference type="RefSeq" id="WP_111331418.1">
    <property type="nucleotide sequence ID" value="NZ_CP030032.1"/>
</dbReference>